<name>A0ACD3QW71_LARCR</name>
<reference evidence="1" key="1">
    <citation type="submission" date="2018-11" db="EMBL/GenBank/DDBJ databases">
        <title>The sequence and de novo assembly of Larimichthys crocea genome using PacBio and Hi-C technologies.</title>
        <authorList>
            <person name="Xu P."/>
            <person name="Chen B."/>
            <person name="Zhou Z."/>
            <person name="Ke Q."/>
            <person name="Wu Y."/>
            <person name="Bai H."/>
            <person name="Pu F."/>
        </authorList>
    </citation>
    <scope>NUCLEOTIDE SEQUENCE</scope>
    <source>
        <tissue evidence="1">Muscle</tissue>
    </source>
</reference>
<dbReference type="EMBL" id="CM011687">
    <property type="protein sequence ID" value="TMS11388.1"/>
    <property type="molecule type" value="Genomic_DNA"/>
</dbReference>
<gene>
    <name evidence="1" type="ORF">E3U43_020381</name>
</gene>
<evidence type="ECO:0000313" key="1">
    <source>
        <dbReference type="EMBL" id="TMS11388.1"/>
    </source>
</evidence>
<comment type="caution">
    <text evidence="1">The sequence shown here is derived from an EMBL/GenBank/DDBJ whole genome shotgun (WGS) entry which is preliminary data.</text>
</comment>
<accession>A0ACD3QW71</accession>
<feature type="non-terminal residue" evidence="1">
    <location>
        <position position="1"/>
    </location>
</feature>
<sequence>TLLRTPQFWLVPSSVVDAGRPLTLTCSSQANPAVDNFTWHRLTLDGGSVQSWGTKSGPVFTFSEVGPGESGQYYCEARNRIGVHSSPVLTVRVRGRLKVIALASAVGVSAGLITLTVAIMISKNMHRVDMESGEAANKRPSVTADTMFYESAQQYLSSQKGQDVRHTVCLCRSQEEPEELSDSSHPAIVPLKDAPPITEAESHSPARNYITVHYSKLSSHLISGSGEDMNETVTEVGQFVSSHPKQVYGSWAPTHIINFSVWSGNWGVTLKNQCALKGTSVVISCMYDYPDYHTVRSVGWYKAQYLNSMWQLVPLSNLPSTRYRFKYVGNKQNDCGLQINNVQHTDEGAYFFHFKTQYNQWTSKTYAHLFIKDAPVKVKLSMSPSGEAVKGSSVTFNCSSDANPPVTQSGYSLYKDGHFISSGQTHTISDIQPSHSGLYYCQAGNNISRRGINFINSTEIHFNVQYNPVNISISMNPLHVAGGRSVNLTCSSTANPPANYTWYKRTDSLSGGDIQVGSGQVLSIPSVEQSHIGLYLCQATNQLGGNNSTELLLEVMKGWKEEHGIQFLPVIAGIGVFLFVALVLAVVLFWRKRRADAERKQPHIGLSGRGSSSSGTEDQPNTVYANIHALPSSLPAVTDISPHAQKSSHPEYDAPTAHEDEVTYSTVTITPKKPSRSRHINSRALQDPQSKSGENDEFVIYATVAKSS</sequence>
<dbReference type="Proteomes" id="UP000793456">
    <property type="component" value="Chromosome XIV"/>
</dbReference>
<organism evidence="1 2">
    <name type="scientific">Larimichthys crocea</name>
    <name type="common">Large yellow croaker</name>
    <name type="synonym">Pseudosciaena crocea</name>
    <dbReference type="NCBI Taxonomy" id="215358"/>
    <lineage>
        <taxon>Eukaryota</taxon>
        <taxon>Metazoa</taxon>
        <taxon>Chordata</taxon>
        <taxon>Craniata</taxon>
        <taxon>Vertebrata</taxon>
        <taxon>Euteleostomi</taxon>
        <taxon>Actinopterygii</taxon>
        <taxon>Neopterygii</taxon>
        <taxon>Teleostei</taxon>
        <taxon>Neoteleostei</taxon>
        <taxon>Acanthomorphata</taxon>
        <taxon>Eupercaria</taxon>
        <taxon>Sciaenidae</taxon>
        <taxon>Larimichthys</taxon>
    </lineage>
</organism>
<protein>
    <submittedName>
        <fullName evidence="1">Uncharacterized protein</fullName>
    </submittedName>
</protein>
<keyword evidence="2" id="KW-1185">Reference proteome</keyword>
<proteinExistence type="predicted"/>
<evidence type="ECO:0000313" key="2">
    <source>
        <dbReference type="Proteomes" id="UP000793456"/>
    </source>
</evidence>